<protein>
    <submittedName>
        <fullName evidence="1">Uncharacterized protein</fullName>
    </submittedName>
</protein>
<evidence type="ECO:0000313" key="1">
    <source>
        <dbReference type="EMBL" id="KAF7770078.1"/>
    </source>
</evidence>
<dbReference type="AlphaFoldDB" id="A0AAD4FRN1"/>
<organism evidence="1 2">
    <name type="scientific">Pseudoalteromonas citrea</name>
    <dbReference type="NCBI Taxonomy" id="43655"/>
    <lineage>
        <taxon>Bacteria</taxon>
        <taxon>Pseudomonadati</taxon>
        <taxon>Pseudomonadota</taxon>
        <taxon>Gammaproteobacteria</taxon>
        <taxon>Alteromonadales</taxon>
        <taxon>Pseudoalteromonadaceae</taxon>
        <taxon>Pseudoalteromonas</taxon>
    </lineage>
</organism>
<reference evidence="1" key="2">
    <citation type="submission" date="2015-03" db="EMBL/GenBank/DDBJ databases">
        <title>Genome sequence of Pseudoalteromonas citrea.</title>
        <authorList>
            <person name="Xie B.-B."/>
            <person name="Rong J.-C."/>
            <person name="Qin Q.-L."/>
            <person name="Zhang Y.-Z."/>
        </authorList>
    </citation>
    <scope>NUCLEOTIDE SEQUENCE</scope>
    <source>
        <strain evidence="1">DSM 8771</strain>
    </source>
</reference>
<dbReference type="RefSeq" id="WP_010365136.1">
    <property type="nucleotide sequence ID" value="NZ_AHBZ03000021.1"/>
</dbReference>
<proteinExistence type="predicted"/>
<dbReference type="EMBL" id="AHBZ03000021">
    <property type="protein sequence ID" value="KAF7770078.1"/>
    <property type="molecule type" value="Genomic_DNA"/>
</dbReference>
<sequence length="198" mass="21306">MAKITIPANTERRISTSGRWLSIINASESFGITAEEFTDVVGAVGRQYDLNDISTVFFVNGRDEPLHVEYEVANLRITSTASNNVKITNALTVERVEQPVDVFATSIAATQANSLDDVIIEPLSKVKLIAANNLRHELLIKNISVGNETVRIGSAACSSTNGLPVVKGGTLSLTNGAEIYAYNTSVEQAKLSLLEVLQ</sequence>
<reference evidence="1" key="1">
    <citation type="journal article" date="2012" name="J. Bacteriol.">
        <title>Genome sequences of type strains of seven species of the marine bacterium Pseudoalteromonas.</title>
        <authorList>
            <person name="Xie B.B."/>
            <person name="Shu Y.L."/>
            <person name="Qin Q.L."/>
            <person name="Rong J.C."/>
            <person name="Zhang X.Y."/>
            <person name="Chen X.L."/>
            <person name="Shi M."/>
            <person name="He H.L."/>
            <person name="Zhou B.C."/>
            <person name="Zhang Y.Z."/>
        </authorList>
    </citation>
    <scope>NUCLEOTIDE SEQUENCE</scope>
    <source>
        <strain evidence="1">DSM 8771</strain>
    </source>
</reference>
<dbReference type="Proteomes" id="UP000016487">
    <property type="component" value="Unassembled WGS sequence"/>
</dbReference>
<gene>
    <name evidence="1" type="ORF">PCIT_a3032</name>
</gene>
<evidence type="ECO:0000313" key="2">
    <source>
        <dbReference type="Proteomes" id="UP000016487"/>
    </source>
</evidence>
<name>A0AAD4FRN1_9GAMM</name>
<accession>A0AAD4FRN1</accession>
<comment type="caution">
    <text evidence="1">The sequence shown here is derived from an EMBL/GenBank/DDBJ whole genome shotgun (WGS) entry which is preliminary data.</text>
</comment>